<dbReference type="AlphaFoldDB" id="A0A7X1E890"/>
<dbReference type="RefSeq" id="WP_185660430.1">
    <property type="nucleotide sequence ID" value="NZ_CAWPOO010000012.1"/>
</dbReference>
<dbReference type="PANTHER" id="PTHR40099">
    <property type="entry name" value="ACETOLACTATE SYNTHASE, SMALL SUBUNIT"/>
    <property type="match status" value="1"/>
</dbReference>
<keyword evidence="3" id="KW-1185">Reference proteome</keyword>
<organism evidence="2 3">
    <name type="scientific">Pelagicoccus albus</name>
    <dbReference type="NCBI Taxonomy" id="415222"/>
    <lineage>
        <taxon>Bacteria</taxon>
        <taxon>Pseudomonadati</taxon>
        <taxon>Verrucomicrobiota</taxon>
        <taxon>Opitutia</taxon>
        <taxon>Puniceicoccales</taxon>
        <taxon>Pelagicoccaceae</taxon>
        <taxon>Pelagicoccus</taxon>
    </lineage>
</organism>
<dbReference type="SUPFAM" id="SSF55021">
    <property type="entry name" value="ACT-like"/>
    <property type="match status" value="2"/>
</dbReference>
<dbReference type="InterPro" id="IPR002912">
    <property type="entry name" value="ACT_dom"/>
</dbReference>
<evidence type="ECO:0000259" key="1">
    <source>
        <dbReference type="PROSITE" id="PS51671"/>
    </source>
</evidence>
<comment type="caution">
    <text evidence="2">The sequence shown here is derived from an EMBL/GenBank/DDBJ whole genome shotgun (WGS) entry which is preliminary data.</text>
</comment>
<dbReference type="EMBL" id="JACHVC010000012">
    <property type="protein sequence ID" value="MBC2606560.1"/>
    <property type="molecule type" value="Genomic_DNA"/>
</dbReference>
<evidence type="ECO:0000313" key="2">
    <source>
        <dbReference type="EMBL" id="MBC2606560.1"/>
    </source>
</evidence>
<dbReference type="Pfam" id="PF19571">
    <property type="entry name" value="ACT_8"/>
    <property type="match status" value="1"/>
</dbReference>
<protein>
    <submittedName>
        <fullName evidence="2">ACT domain-containing protein</fullName>
    </submittedName>
</protein>
<dbReference type="PROSITE" id="PS51671">
    <property type="entry name" value="ACT"/>
    <property type="match status" value="1"/>
</dbReference>
<evidence type="ECO:0000313" key="3">
    <source>
        <dbReference type="Proteomes" id="UP000526501"/>
    </source>
</evidence>
<dbReference type="Proteomes" id="UP000526501">
    <property type="component" value="Unassembled WGS sequence"/>
</dbReference>
<feature type="domain" description="ACT" evidence="1">
    <location>
        <begin position="9"/>
        <end position="83"/>
    </location>
</feature>
<dbReference type="InterPro" id="IPR045739">
    <property type="entry name" value="ACT_dom_pair"/>
</dbReference>
<sequence>MINFEIKTQLSVNVENTPGAIATLSDKLAEHDISLNAITVNEGHSSGSFRFVANDHETARTALVEAGYSVQTDDVLSIRLQDSKGKLAFLTKAFSQSGINIDYMYASVDEEGGGSKLILKVSNIHLASQVLTAILDAA</sequence>
<reference evidence="2 3" key="1">
    <citation type="submission" date="2020-07" db="EMBL/GenBank/DDBJ databases">
        <authorList>
            <person name="Feng X."/>
        </authorList>
    </citation>
    <scope>NUCLEOTIDE SEQUENCE [LARGE SCALE GENOMIC DNA]</scope>
    <source>
        <strain evidence="2 3">JCM23202</strain>
    </source>
</reference>
<accession>A0A7X1E890</accession>
<gene>
    <name evidence="2" type="ORF">H5P27_10950</name>
</gene>
<dbReference type="PANTHER" id="PTHR40099:SF1">
    <property type="entry name" value="ACETOLACTATE SYNTHASE, SMALL SUBUNIT"/>
    <property type="match status" value="1"/>
</dbReference>
<dbReference type="Gene3D" id="3.30.2130.10">
    <property type="entry name" value="VC0802-like"/>
    <property type="match status" value="1"/>
</dbReference>
<proteinExistence type="predicted"/>
<dbReference type="InterPro" id="IPR045865">
    <property type="entry name" value="ACT-like_dom_sf"/>
</dbReference>
<name>A0A7X1E890_9BACT</name>